<dbReference type="AlphaFoldDB" id="A0A975BKJ6"/>
<gene>
    <name evidence="1" type="ORF">dnm_032260</name>
</gene>
<reference evidence="1" key="1">
    <citation type="journal article" date="2021" name="Microb. Physiol.">
        <title>Proteogenomic Insights into the Physiology of Marine, Sulfate-Reducing, Filamentous Desulfonema limicola and Desulfonema magnum.</title>
        <authorList>
            <person name="Schnaars V."/>
            <person name="Wohlbrand L."/>
            <person name="Scheve S."/>
            <person name="Hinrichs C."/>
            <person name="Reinhardt R."/>
            <person name="Rabus R."/>
        </authorList>
    </citation>
    <scope>NUCLEOTIDE SEQUENCE</scope>
    <source>
        <strain evidence="1">4be13</strain>
    </source>
</reference>
<evidence type="ECO:0000313" key="1">
    <source>
        <dbReference type="EMBL" id="QTA87196.1"/>
    </source>
</evidence>
<dbReference type="EMBL" id="CP061800">
    <property type="protein sequence ID" value="QTA87196.1"/>
    <property type="molecule type" value="Genomic_DNA"/>
</dbReference>
<proteinExistence type="predicted"/>
<dbReference type="Proteomes" id="UP000663722">
    <property type="component" value="Chromosome"/>
</dbReference>
<name>A0A975BKJ6_9BACT</name>
<evidence type="ECO:0000313" key="2">
    <source>
        <dbReference type="Proteomes" id="UP000663722"/>
    </source>
</evidence>
<protein>
    <submittedName>
        <fullName evidence="1">Uncharacterized protein</fullName>
    </submittedName>
</protein>
<organism evidence="1 2">
    <name type="scientific">Desulfonema magnum</name>
    <dbReference type="NCBI Taxonomy" id="45655"/>
    <lineage>
        <taxon>Bacteria</taxon>
        <taxon>Pseudomonadati</taxon>
        <taxon>Thermodesulfobacteriota</taxon>
        <taxon>Desulfobacteria</taxon>
        <taxon>Desulfobacterales</taxon>
        <taxon>Desulfococcaceae</taxon>
        <taxon>Desulfonema</taxon>
    </lineage>
</organism>
<accession>A0A975BKJ6</accession>
<keyword evidence="2" id="KW-1185">Reference proteome</keyword>
<sequence>MFSFIFLGPCFHRGSIFIYFNRQQRRNQEKISRETGASLICIRPKGLVSDFINSGRVPGRSTIFQIVPLLNNLENCSTF</sequence>
<dbReference type="KEGG" id="dmm:dnm_032260"/>